<accession>A0A146G572</accession>
<gene>
    <name evidence="2" type="ORF">TSACC_2961</name>
</gene>
<dbReference type="Proteomes" id="UP000076023">
    <property type="component" value="Unassembled WGS sequence"/>
</dbReference>
<name>A0A146G572_TERSA</name>
<dbReference type="OrthoDB" id="4309433at2"/>
<dbReference type="AlphaFoldDB" id="A0A146G572"/>
<feature type="compositionally biased region" description="Basic and acidic residues" evidence="1">
    <location>
        <begin position="372"/>
        <end position="381"/>
    </location>
</feature>
<dbReference type="STRING" id="690879.TSACC_2961"/>
<feature type="region of interest" description="Disordered" evidence="1">
    <location>
        <begin position="364"/>
        <end position="383"/>
    </location>
</feature>
<evidence type="ECO:0000313" key="3">
    <source>
        <dbReference type="Proteomes" id="UP000076023"/>
    </source>
</evidence>
<dbReference type="Gene3D" id="2.70.98.70">
    <property type="match status" value="1"/>
</dbReference>
<proteinExistence type="predicted"/>
<organism evidence="2 3">
    <name type="scientific">Terrimicrobium sacchariphilum</name>
    <dbReference type="NCBI Taxonomy" id="690879"/>
    <lineage>
        <taxon>Bacteria</taxon>
        <taxon>Pseudomonadati</taxon>
        <taxon>Verrucomicrobiota</taxon>
        <taxon>Terrimicrobiia</taxon>
        <taxon>Terrimicrobiales</taxon>
        <taxon>Terrimicrobiaceae</taxon>
        <taxon>Terrimicrobium</taxon>
    </lineage>
</organism>
<dbReference type="EMBL" id="BDCO01000002">
    <property type="protein sequence ID" value="GAT32562.1"/>
    <property type="molecule type" value="Genomic_DNA"/>
</dbReference>
<sequence>MSTPPLHLPRDRQNRLIIRETTGLSHEEQVLRISFSEAEDFPEVFHFRDAESGRRLPAQRSRQREDEVYLLVAVNAGDELALQAEATAPPVPAHAVAMETGERFIEISNGLHAVRVPRPASGDPVGPFARGPIAGVRIGAGPWRGTTFLDTRGEAGEAAVEIVESGPIRTVIRHRTPIGLTGFHEATLTFDAAADHVRVDEAFEAGSGDQIVWDFTSEDLPRDFLRLDSTAAHAREHLHYSYDRRIARLACWTQYSQLMDFVDGFALATGGDAIGFVTLDGGGWRGNSHNFLEAWTRRWWQDDPESRRLVPADAKADATPSPESVPLRSAHRSDAHMNVEGWLYSGKRSFALMLAPESALRPLEEGPADPLGHFEDKPDRPRYRRQQSRLRQISIQRGLFPLQDQLALTWDWPQEAAKAQHDQPASTPARGILDFLEARVFGFWEGSGAAYTNAVVSRKLAPYMEDWERLVASGEVTEAENRRARGWFAFLIQLFHRESYYPGRAAMTTEDASLTLEPSFAGMANQNFFTDIFNVGGMGAQVFHRHPDAGAWRERFGTMWKRQLEYHVYPASGVWEESHTYFHHVLWTVLPTLMRRRDDGVEEGFANPSFHRIAASLLKTLAPRDASFGGNAHTVALGDHGVERELYLPVYRSLVRALVPHDATLAGQLAWAYREMGGVDSLPVDPLPPPRQNEYVQGLGYFFRTEADPSLLVLRCGQAWAHHHNDEASIQLFTAGRAWIVDSAFSYPQENGPRKVRADGHSRWSLRDIHPLNYLWQFNRGWITEHDAEGAYPYALARTPVCMAQTPGQDYFALQRPVTHWRLAVQLSARSFLLVDRSTTTLPQVVRFHVPADAPVVLGRGPSPGAGDYLRIHSSLALREMPGRDRSTKEGAPYETREIRGDFSHDRPVAYLLTVESSPSLDVVDIAGGMSARSEDFDMKLETTPAGRLTVHNCRTRRHLTVQCSE</sequence>
<dbReference type="RefSeq" id="WP_075078392.1">
    <property type="nucleotide sequence ID" value="NZ_BDCO01000002.1"/>
</dbReference>
<protein>
    <recommendedName>
        <fullName evidence="4">Heparinase II/III-like protein</fullName>
    </recommendedName>
</protein>
<evidence type="ECO:0000256" key="1">
    <source>
        <dbReference type="SAM" id="MobiDB-lite"/>
    </source>
</evidence>
<reference evidence="3" key="1">
    <citation type="journal article" date="2017" name="Genome Announc.">
        <title>Draft Genome Sequence of Terrimicrobium sacchariphilum NM-5T, a Facultative Anaerobic Soil Bacterium of the Class Spartobacteria.</title>
        <authorList>
            <person name="Qiu Y.L."/>
            <person name="Tourlousse D.M."/>
            <person name="Matsuura N."/>
            <person name="Ohashi A."/>
            <person name="Sekiguchi Y."/>
        </authorList>
    </citation>
    <scope>NUCLEOTIDE SEQUENCE [LARGE SCALE GENOMIC DNA]</scope>
    <source>
        <strain evidence="3">NM-5</strain>
    </source>
</reference>
<feature type="region of interest" description="Disordered" evidence="1">
    <location>
        <begin position="309"/>
        <end position="331"/>
    </location>
</feature>
<comment type="caution">
    <text evidence="2">The sequence shown here is derived from an EMBL/GenBank/DDBJ whole genome shotgun (WGS) entry which is preliminary data.</text>
</comment>
<evidence type="ECO:0000313" key="2">
    <source>
        <dbReference type="EMBL" id="GAT32562.1"/>
    </source>
</evidence>
<dbReference type="InParanoid" id="A0A146G572"/>
<keyword evidence="3" id="KW-1185">Reference proteome</keyword>
<evidence type="ECO:0008006" key="4">
    <source>
        <dbReference type="Google" id="ProtNLM"/>
    </source>
</evidence>